<accession>A0A1S8CVG0</accession>
<proteinExistence type="predicted"/>
<dbReference type="EMBL" id="MLCN01000016">
    <property type="protein sequence ID" value="ONG40858.1"/>
    <property type="molecule type" value="Genomic_DNA"/>
</dbReference>
<protein>
    <submittedName>
        <fullName evidence="1">Uncharacterized protein</fullName>
    </submittedName>
</protein>
<dbReference type="AlphaFoldDB" id="A0A1S8CVG0"/>
<evidence type="ECO:0000313" key="1">
    <source>
        <dbReference type="EMBL" id="ONG40858.1"/>
    </source>
</evidence>
<dbReference type="STRING" id="1907941.BKE30_06850"/>
<sequence length="113" mass="12325">MLFCKLCLNNADFARHCSWVVNAKYKPACFCESNYWFFCSVLVTLAISTNGIFSQLILCRLCNNSAKAYRTLCCAGKWAANTVQGVSIGAAKSSSGLAFNADSRPDFLTNSAQ</sequence>
<gene>
    <name evidence="1" type="ORF">BKE30_06850</name>
</gene>
<organism evidence="1 2">
    <name type="scientific">Alkanindiges hydrocarboniclasticus</name>
    <dbReference type="NCBI Taxonomy" id="1907941"/>
    <lineage>
        <taxon>Bacteria</taxon>
        <taxon>Pseudomonadati</taxon>
        <taxon>Pseudomonadota</taxon>
        <taxon>Gammaproteobacteria</taxon>
        <taxon>Moraxellales</taxon>
        <taxon>Moraxellaceae</taxon>
        <taxon>Alkanindiges</taxon>
    </lineage>
</organism>
<name>A0A1S8CVG0_9GAMM</name>
<comment type="caution">
    <text evidence="1">The sequence shown here is derived from an EMBL/GenBank/DDBJ whole genome shotgun (WGS) entry which is preliminary data.</text>
</comment>
<keyword evidence="2" id="KW-1185">Reference proteome</keyword>
<reference evidence="1 2" key="1">
    <citation type="submission" date="2016-10" db="EMBL/GenBank/DDBJ databases">
        <title>Draft Genome sequence of Alkanindiges sp. strain H1.</title>
        <authorList>
            <person name="Subhash Y."/>
            <person name="Lee S."/>
        </authorList>
    </citation>
    <scope>NUCLEOTIDE SEQUENCE [LARGE SCALE GENOMIC DNA]</scope>
    <source>
        <strain evidence="1 2">H1</strain>
    </source>
</reference>
<evidence type="ECO:0000313" key="2">
    <source>
        <dbReference type="Proteomes" id="UP000192132"/>
    </source>
</evidence>
<dbReference type="Proteomes" id="UP000192132">
    <property type="component" value="Unassembled WGS sequence"/>
</dbReference>